<organism evidence="1 2">
    <name type="scientific">Rhabditophanes sp. KR3021</name>
    <dbReference type="NCBI Taxonomy" id="114890"/>
    <lineage>
        <taxon>Eukaryota</taxon>
        <taxon>Metazoa</taxon>
        <taxon>Ecdysozoa</taxon>
        <taxon>Nematoda</taxon>
        <taxon>Chromadorea</taxon>
        <taxon>Rhabditida</taxon>
        <taxon>Tylenchina</taxon>
        <taxon>Panagrolaimomorpha</taxon>
        <taxon>Strongyloidoidea</taxon>
        <taxon>Alloionematidae</taxon>
        <taxon>Rhabditophanes</taxon>
    </lineage>
</organism>
<proteinExistence type="predicted"/>
<evidence type="ECO:0000313" key="2">
    <source>
        <dbReference type="WBParaSite" id="RSKR_0000675060.1"/>
    </source>
</evidence>
<sequence>MENITYSNSYINKLKQILIINDHIVFIIGLFLSMSYCLTKMQFAILIIINILWNNGFYFLTYIESNKPPNELIEASKHSLSPQFFIGIHGEPLQSILVFNPTSIISYFAIIHICLSGIIVFIGLSMLFIKIRTTLNESNHLMSKSTKQLQKQLTLVMVIHVITPLLLFGIPLTITACNIILNVNTNGHGYGHIMFIIMFVSFFKNFKCCLKTIISFQKNLTLN</sequence>
<dbReference type="Proteomes" id="UP000095286">
    <property type="component" value="Unplaced"/>
</dbReference>
<dbReference type="WBParaSite" id="RSKR_0000675060.1">
    <property type="protein sequence ID" value="RSKR_0000675060.1"/>
    <property type="gene ID" value="RSKR_0000675060"/>
</dbReference>
<accession>A0AC35U0T2</accession>
<evidence type="ECO:0000313" key="1">
    <source>
        <dbReference type="Proteomes" id="UP000095286"/>
    </source>
</evidence>
<protein>
    <submittedName>
        <fullName evidence="2">7TM_GPCR_Srx domain-containing protein</fullName>
    </submittedName>
</protein>
<name>A0AC35U0T2_9BILA</name>
<reference evidence="2" key="1">
    <citation type="submission" date="2016-11" db="UniProtKB">
        <authorList>
            <consortium name="WormBaseParasite"/>
        </authorList>
    </citation>
    <scope>IDENTIFICATION</scope>
    <source>
        <strain evidence="2">KR3021</strain>
    </source>
</reference>